<dbReference type="InParanoid" id="D1CAT7"/>
<keyword evidence="6 8" id="KW-1133">Transmembrane helix</keyword>
<feature type="transmembrane region" description="Helical" evidence="8">
    <location>
        <begin position="140"/>
        <end position="165"/>
    </location>
</feature>
<dbReference type="HOGENOM" id="CLU_096400_1_0_0"/>
<gene>
    <name evidence="9" type="ordered locus">Sthe_2469</name>
</gene>
<dbReference type="RefSeq" id="WP_012872924.1">
    <property type="nucleotide sequence ID" value="NC_013524.1"/>
</dbReference>
<keyword evidence="5 8" id="KW-0812">Transmembrane</keyword>
<proteinExistence type="inferred from homology"/>
<dbReference type="InterPro" id="IPR003211">
    <property type="entry name" value="AmiSUreI_transpt"/>
</dbReference>
<dbReference type="Gene3D" id="1.25.40.600">
    <property type="match status" value="1"/>
</dbReference>
<dbReference type="STRING" id="479434.Sthe_2469"/>
<dbReference type="CDD" id="cd13747">
    <property type="entry name" value="UreI_AmiS_like_1"/>
    <property type="match status" value="1"/>
</dbReference>
<keyword evidence="10" id="KW-1185">Reference proteome</keyword>
<reference evidence="10" key="1">
    <citation type="submission" date="2009-11" db="EMBL/GenBank/DDBJ databases">
        <title>The complete chromosome 2 of Sphaerobacter thermophilus DSM 20745.</title>
        <authorList>
            <person name="Lucas S."/>
            <person name="Copeland A."/>
            <person name="Lapidus A."/>
            <person name="Glavina del Rio T."/>
            <person name="Dalin E."/>
            <person name="Tice H."/>
            <person name="Bruce D."/>
            <person name="Goodwin L."/>
            <person name="Pitluck S."/>
            <person name="Kyrpides N."/>
            <person name="Mavromatis K."/>
            <person name="Ivanova N."/>
            <person name="Mikhailova N."/>
            <person name="LaButti K.M."/>
            <person name="Clum A."/>
            <person name="Sun H.I."/>
            <person name="Brettin T."/>
            <person name="Detter J.C."/>
            <person name="Han C."/>
            <person name="Larimer F."/>
            <person name="Land M."/>
            <person name="Hauser L."/>
            <person name="Markowitz V."/>
            <person name="Cheng J.F."/>
            <person name="Hugenholtz P."/>
            <person name="Woyke T."/>
            <person name="Wu D."/>
            <person name="Steenblock K."/>
            <person name="Schneider S."/>
            <person name="Pukall R."/>
            <person name="Goeker M."/>
            <person name="Klenk H.P."/>
            <person name="Eisen J.A."/>
        </authorList>
    </citation>
    <scope>NUCLEOTIDE SEQUENCE [LARGE SCALE GENOMIC DNA]</scope>
    <source>
        <strain evidence="10">ATCC 49802 / DSM 20745 / S 6022</strain>
    </source>
</reference>
<evidence type="ECO:0000313" key="9">
    <source>
        <dbReference type="EMBL" id="ACZ39884.1"/>
    </source>
</evidence>
<protein>
    <submittedName>
        <fullName evidence="9">AmiS/UreI transporter</fullName>
    </submittedName>
</protein>
<evidence type="ECO:0000256" key="8">
    <source>
        <dbReference type="SAM" id="Phobius"/>
    </source>
</evidence>
<sequence length="171" mass="18912">MIALILLWVGAVLFLNGLWLLGRIGDREIAVINFFVGGVTLLAALVSAFRGGATFDDIGFGALVLLFSFTYIWIGINRFLQTDGRGLGWYSLFVAITALPISIELLRGATTTWDYWLGLNWLAWAVLWFLYWALLVPKRVGVQLVGVLTLAVGIATAWLPAYLLLRGYMAL</sequence>
<evidence type="ECO:0000256" key="1">
    <source>
        <dbReference type="ARBA" id="ARBA00004651"/>
    </source>
</evidence>
<evidence type="ECO:0000256" key="5">
    <source>
        <dbReference type="ARBA" id="ARBA00022692"/>
    </source>
</evidence>
<feature type="transmembrane region" description="Helical" evidence="8">
    <location>
        <begin position="30"/>
        <end position="49"/>
    </location>
</feature>
<evidence type="ECO:0000313" key="10">
    <source>
        <dbReference type="Proteomes" id="UP000002027"/>
    </source>
</evidence>
<name>D1CAT7_SPHTD</name>
<dbReference type="AlphaFoldDB" id="D1CAT7"/>
<comment type="subcellular location">
    <subcellularLocation>
        <location evidence="1">Cell membrane</location>
        <topology evidence="1">Multi-pass membrane protein</topology>
    </subcellularLocation>
</comment>
<dbReference type="Proteomes" id="UP000002027">
    <property type="component" value="Chromosome 2"/>
</dbReference>
<comment type="similarity">
    <text evidence="2">Belongs to the AmiS/UreI family.</text>
</comment>
<evidence type="ECO:0000256" key="7">
    <source>
        <dbReference type="ARBA" id="ARBA00023136"/>
    </source>
</evidence>
<keyword evidence="4" id="KW-1003">Cell membrane</keyword>
<dbReference type="OrthoDB" id="6636366at2"/>
<feature type="transmembrane region" description="Helical" evidence="8">
    <location>
        <begin position="113"/>
        <end position="134"/>
    </location>
</feature>
<feature type="transmembrane region" description="Helical" evidence="8">
    <location>
        <begin position="58"/>
        <end position="76"/>
    </location>
</feature>
<evidence type="ECO:0000256" key="3">
    <source>
        <dbReference type="ARBA" id="ARBA00022448"/>
    </source>
</evidence>
<dbReference type="KEGG" id="sti:Sthe_2469"/>
<dbReference type="eggNOG" id="ENOG50300RH">
    <property type="taxonomic scope" value="Bacteria"/>
</dbReference>
<reference evidence="9 10" key="2">
    <citation type="journal article" date="2010" name="Stand. Genomic Sci.">
        <title>Complete genome sequence of Desulfohalobium retbaense type strain (HR(100)).</title>
        <authorList>
            <person name="Spring S."/>
            <person name="Nolan M."/>
            <person name="Lapidus A."/>
            <person name="Glavina Del Rio T."/>
            <person name="Copeland A."/>
            <person name="Tice H."/>
            <person name="Cheng J.F."/>
            <person name="Lucas S."/>
            <person name="Land M."/>
            <person name="Chen F."/>
            <person name="Bruce D."/>
            <person name="Goodwin L."/>
            <person name="Pitluck S."/>
            <person name="Ivanova N."/>
            <person name="Mavromatis K."/>
            <person name="Mikhailova N."/>
            <person name="Pati A."/>
            <person name="Chen A."/>
            <person name="Palaniappan K."/>
            <person name="Hauser L."/>
            <person name="Chang Y.J."/>
            <person name="Jeffries C.D."/>
            <person name="Munk C."/>
            <person name="Kiss H."/>
            <person name="Chain P."/>
            <person name="Han C."/>
            <person name="Brettin T."/>
            <person name="Detter J.C."/>
            <person name="Schuler E."/>
            <person name="Goker M."/>
            <person name="Rohde M."/>
            <person name="Bristow J."/>
            <person name="Eisen J.A."/>
            <person name="Markowitz V."/>
            <person name="Hugenholtz P."/>
            <person name="Kyrpides N.C."/>
            <person name="Klenk H.P."/>
        </authorList>
    </citation>
    <scope>NUCLEOTIDE SEQUENCE [LARGE SCALE GENOMIC DNA]</scope>
    <source>
        <strain evidence="10">ATCC 49802 / DSM 20745 / S 6022</strain>
    </source>
</reference>
<organism evidence="9 10">
    <name type="scientific">Sphaerobacter thermophilus (strain ATCC 49802 / DSM 20745 / KCCM 41009 / NCIMB 13125 / S 6022)</name>
    <dbReference type="NCBI Taxonomy" id="479434"/>
    <lineage>
        <taxon>Bacteria</taxon>
        <taxon>Pseudomonadati</taxon>
        <taxon>Thermomicrobiota</taxon>
        <taxon>Thermomicrobia</taxon>
        <taxon>Sphaerobacterales</taxon>
        <taxon>Sphaerobacterineae</taxon>
        <taxon>Sphaerobacteraceae</taxon>
        <taxon>Sphaerobacter</taxon>
    </lineage>
</organism>
<dbReference type="EMBL" id="CP001824">
    <property type="protein sequence ID" value="ACZ39884.1"/>
    <property type="molecule type" value="Genomic_DNA"/>
</dbReference>
<dbReference type="InterPro" id="IPR038523">
    <property type="entry name" value="AmiSUreI_transpt_sf"/>
</dbReference>
<dbReference type="GO" id="GO:0005886">
    <property type="term" value="C:plasma membrane"/>
    <property type="evidence" value="ECO:0007669"/>
    <property type="project" value="UniProtKB-SubCell"/>
</dbReference>
<accession>D1CAT7</accession>
<evidence type="ECO:0000256" key="2">
    <source>
        <dbReference type="ARBA" id="ARBA00010068"/>
    </source>
</evidence>
<evidence type="ECO:0000256" key="6">
    <source>
        <dbReference type="ARBA" id="ARBA00022989"/>
    </source>
</evidence>
<feature type="transmembrane region" description="Helical" evidence="8">
    <location>
        <begin position="88"/>
        <end position="106"/>
    </location>
</feature>
<keyword evidence="7 8" id="KW-0472">Membrane</keyword>
<evidence type="ECO:0000256" key="4">
    <source>
        <dbReference type="ARBA" id="ARBA00022475"/>
    </source>
</evidence>
<keyword evidence="3" id="KW-0813">Transport</keyword>
<dbReference type="Pfam" id="PF02293">
    <property type="entry name" value="AmiS_UreI"/>
    <property type="match status" value="1"/>
</dbReference>